<evidence type="ECO:0000256" key="1">
    <source>
        <dbReference type="ARBA" id="ARBA00022737"/>
    </source>
</evidence>
<proteinExistence type="predicted"/>
<keyword evidence="1" id="KW-0677">Repeat</keyword>
<reference evidence="4 5" key="1">
    <citation type="journal article" date="2021" name="Environ. Microbiol.">
        <title>Gene family expansions and transcriptome signatures uncover fungal adaptations to wood decay.</title>
        <authorList>
            <person name="Hage H."/>
            <person name="Miyauchi S."/>
            <person name="Viragh M."/>
            <person name="Drula E."/>
            <person name="Min B."/>
            <person name="Chaduli D."/>
            <person name="Navarro D."/>
            <person name="Favel A."/>
            <person name="Norest M."/>
            <person name="Lesage-Meessen L."/>
            <person name="Balint B."/>
            <person name="Merenyi Z."/>
            <person name="de Eugenio L."/>
            <person name="Morin E."/>
            <person name="Martinez A.T."/>
            <person name="Baldrian P."/>
            <person name="Stursova M."/>
            <person name="Martinez M.J."/>
            <person name="Novotny C."/>
            <person name="Magnuson J.K."/>
            <person name="Spatafora J.W."/>
            <person name="Maurice S."/>
            <person name="Pangilinan J."/>
            <person name="Andreopoulos W."/>
            <person name="LaButti K."/>
            <person name="Hundley H."/>
            <person name="Na H."/>
            <person name="Kuo A."/>
            <person name="Barry K."/>
            <person name="Lipzen A."/>
            <person name="Henrissat B."/>
            <person name="Riley R."/>
            <person name="Ahrendt S."/>
            <person name="Nagy L.G."/>
            <person name="Grigoriev I.V."/>
            <person name="Martin F."/>
            <person name="Rosso M.N."/>
        </authorList>
    </citation>
    <scope>NUCLEOTIDE SEQUENCE [LARGE SCALE GENOMIC DNA]</scope>
    <source>
        <strain evidence="4 5">CIRM-BRFM 1785</strain>
    </source>
</reference>
<protein>
    <recommendedName>
        <fullName evidence="3">NACHT domain-containing protein</fullName>
    </recommendedName>
</protein>
<dbReference type="PROSITE" id="PS50837">
    <property type="entry name" value="NACHT"/>
    <property type="match status" value="1"/>
</dbReference>
<dbReference type="InterPro" id="IPR002110">
    <property type="entry name" value="Ankyrin_rpt"/>
</dbReference>
<dbReference type="RefSeq" id="XP_047781973.1">
    <property type="nucleotide sequence ID" value="XM_047918857.1"/>
</dbReference>
<feature type="repeat" description="ANK" evidence="2">
    <location>
        <begin position="540"/>
        <end position="572"/>
    </location>
</feature>
<gene>
    <name evidence="4" type="ORF">C8Q71DRAFT_486333</name>
</gene>
<comment type="caution">
    <text evidence="4">The sequence shown here is derived from an EMBL/GenBank/DDBJ whole genome shotgun (WGS) entry which is preliminary data.</text>
</comment>
<evidence type="ECO:0000313" key="4">
    <source>
        <dbReference type="EMBL" id="KAH9840323.1"/>
    </source>
</evidence>
<dbReference type="EMBL" id="JADCUA010000005">
    <property type="protein sequence ID" value="KAH9840323.1"/>
    <property type="molecule type" value="Genomic_DNA"/>
</dbReference>
<dbReference type="PROSITE" id="PS50088">
    <property type="entry name" value="ANK_REPEAT"/>
    <property type="match status" value="2"/>
</dbReference>
<dbReference type="SUPFAM" id="SSF48403">
    <property type="entry name" value="Ankyrin repeat"/>
    <property type="match status" value="1"/>
</dbReference>
<dbReference type="PANTHER" id="PTHR10039">
    <property type="entry name" value="AMELOGENIN"/>
    <property type="match status" value="1"/>
</dbReference>
<evidence type="ECO:0000256" key="2">
    <source>
        <dbReference type="PROSITE-ProRule" id="PRU00023"/>
    </source>
</evidence>
<feature type="repeat" description="ANK" evidence="2">
    <location>
        <begin position="498"/>
        <end position="530"/>
    </location>
</feature>
<name>A0ABQ8KQ54_9APHY</name>
<dbReference type="Gene3D" id="1.25.40.20">
    <property type="entry name" value="Ankyrin repeat-containing domain"/>
    <property type="match status" value="2"/>
</dbReference>
<accession>A0ABQ8KQ54</accession>
<dbReference type="Pfam" id="PF22939">
    <property type="entry name" value="WHD_GPIID"/>
    <property type="match status" value="1"/>
</dbReference>
<dbReference type="InterPro" id="IPR056884">
    <property type="entry name" value="NPHP3-like_N"/>
</dbReference>
<dbReference type="Pfam" id="PF00023">
    <property type="entry name" value="Ank"/>
    <property type="match status" value="1"/>
</dbReference>
<dbReference type="InterPro" id="IPR027417">
    <property type="entry name" value="P-loop_NTPase"/>
</dbReference>
<keyword evidence="2" id="KW-0040">ANK repeat</keyword>
<dbReference type="InterPro" id="IPR007111">
    <property type="entry name" value="NACHT_NTPase"/>
</dbReference>
<dbReference type="Pfam" id="PF24883">
    <property type="entry name" value="NPHP3_N"/>
    <property type="match status" value="1"/>
</dbReference>
<dbReference type="SMART" id="SM00248">
    <property type="entry name" value="ANK"/>
    <property type="match status" value="4"/>
</dbReference>
<dbReference type="PANTHER" id="PTHR10039:SF16">
    <property type="entry name" value="GPI INOSITOL-DEACYLASE"/>
    <property type="match status" value="1"/>
</dbReference>
<dbReference type="InterPro" id="IPR054471">
    <property type="entry name" value="GPIID_WHD"/>
</dbReference>
<dbReference type="SUPFAM" id="SSF52540">
    <property type="entry name" value="P-loop containing nucleoside triphosphate hydrolases"/>
    <property type="match status" value="1"/>
</dbReference>
<feature type="domain" description="NACHT" evidence="3">
    <location>
        <begin position="11"/>
        <end position="155"/>
    </location>
</feature>
<sequence>MFKSWYTSQSGILWINGNPGSGKTILAASVIKGILKFEERDEALAFHFCDFSEAESTNAVEVLRALLTQLIQSGGTNRLSRVPKLIARMKEKKPPPASIPELEPQLVAAADGRRVIIVLDALDECPTLSKTALLECLSRLVLHEAANVRLLLCSRKHEDIANALCGCLSICLEATDESRNHYRDMELYIDDTLRTRDRLSDLPLDAKVRVKDVLLKEADGMFRWVDCQFDMLCRRGWTIGGIERALSSLPHGLEPTYERIFIEIEQNGDDALAVVNRALMWLVTTLRPLTENEILEALMIEKGKPILNQGQRLWRPADLLDLCSSLVYVEPTTGCIRLSHYSVKEFVLFSQRARRFLKPHVSDLSAVRSETSKLILTYLMADDFGDTPRTAEPPVTALTVDEQHSDRKWRQETVLDEHPFALYAAPWWSDHLRRVDKLDEELRQLAVAFVAQPVYRRKVHNWLRHHYKELKSIFSYGSDVARSIADQNAALLDEDITLNGTPLINAISRSDRDMVAHLLQAGADPDRVSSSPSSHGGAYLPTTPLWFALRTENNDLVQLLLDYGATIHSSGSPDFDAMLRREVEIHTEDRERRSTLLPVHVPSTRRDPEAQQQISGGTDVTIRASPGGMIVPYVARPDALFVETMRLLTDAGHDERNQKNLGLTALQVACMLRSTDMVVCLLQNGADVGEICEPWLGQSDLEWATSEWWCPERLRYGSRKLNKMGFGITARGVSSYDGVKQLTPDASSVASDIEGEDLFEYNDTLYTAAVALFEVLNMTMNCYLLDECEPEPLPEYHRLAPLHIACMLRDAARVKRLLSTGGAEVREAHEPWLSSADMVWVRKQRWWKVRSMSKPSDTSSAGCGDSYVPQDERDIIETVRSLEKGCNLPAEVVRCILDLAEYWLRTSVTRSDCVVVGQNIVNQPYLSMKLSPRMARIRRPLRRVVFETGIYLEATAKVNYRDPRLTLFDAAGEEWPYATERRPIKIRGLRPGSNRYVTVWDLQGASGGLRRWMRTFIPGSELSVFSTSQKGYSWGVDSARITVYTAWM</sequence>
<keyword evidence="5" id="KW-1185">Reference proteome</keyword>
<dbReference type="GeneID" id="71999589"/>
<evidence type="ECO:0000313" key="5">
    <source>
        <dbReference type="Proteomes" id="UP000814176"/>
    </source>
</evidence>
<organism evidence="4 5">
    <name type="scientific">Rhodofomes roseus</name>
    <dbReference type="NCBI Taxonomy" id="34475"/>
    <lineage>
        <taxon>Eukaryota</taxon>
        <taxon>Fungi</taxon>
        <taxon>Dikarya</taxon>
        <taxon>Basidiomycota</taxon>
        <taxon>Agaricomycotina</taxon>
        <taxon>Agaricomycetes</taxon>
        <taxon>Polyporales</taxon>
        <taxon>Rhodofomes</taxon>
    </lineage>
</organism>
<evidence type="ECO:0000259" key="3">
    <source>
        <dbReference type="PROSITE" id="PS50837"/>
    </source>
</evidence>
<dbReference type="Gene3D" id="3.40.50.300">
    <property type="entry name" value="P-loop containing nucleotide triphosphate hydrolases"/>
    <property type="match status" value="1"/>
</dbReference>
<dbReference type="Proteomes" id="UP000814176">
    <property type="component" value="Unassembled WGS sequence"/>
</dbReference>
<dbReference type="InterPro" id="IPR036770">
    <property type="entry name" value="Ankyrin_rpt-contain_sf"/>
</dbReference>